<name>A0ABY7NJS9_9SPHN</name>
<protein>
    <submittedName>
        <fullName evidence="2">Uncharacterized protein</fullName>
    </submittedName>
</protein>
<dbReference type="RefSeq" id="WP_270075426.1">
    <property type="nucleotide sequence ID" value="NZ_CP115174.1"/>
</dbReference>
<proteinExistence type="predicted"/>
<evidence type="ECO:0000256" key="1">
    <source>
        <dbReference type="SAM" id="MobiDB-lite"/>
    </source>
</evidence>
<evidence type="ECO:0000313" key="2">
    <source>
        <dbReference type="EMBL" id="WBO20776.1"/>
    </source>
</evidence>
<dbReference type="Proteomes" id="UP001210865">
    <property type="component" value="Chromosome"/>
</dbReference>
<gene>
    <name evidence="2" type="ORF">PBT88_11175</name>
</gene>
<feature type="region of interest" description="Disordered" evidence="1">
    <location>
        <begin position="50"/>
        <end position="69"/>
    </location>
</feature>
<organism evidence="2 3">
    <name type="scientific">Sphingomonas abietis</name>
    <dbReference type="NCBI Taxonomy" id="3012344"/>
    <lineage>
        <taxon>Bacteria</taxon>
        <taxon>Pseudomonadati</taxon>
        <taxon>Pseudomonadota</taxon>
        <taxon>Alphaproteobacteria</taxon>
        <taxon>Sphingomonadales</taxon>
        <taxon>Sphingomonadaceae</taxon>
        <taxon>Sphingomonas</taxon>
    </lineage>
</organism>
<feature type="region of interest" description="Disordered" evidence="1">
    <location>
        <begin position="1"/>
        <end position="26"/>
    </location>
</feature>
<sequence length="69" mass="7437">MTPSASLDGDLISGRPAAPPMPAGIHRDGDIPMIGVLRLLIWAQRHCRPVQPDPATNCAQQPMESPARR</sequence>
<reference evidence="2 3" key="1">
    <citation type="submission" date="2022-12" db="EMBL/GenBank/DDBJ databases">
        <title>Sphingomonas abieness sp. nov., an endophytic bacterium isolated from Abies koreana.</title>
        <authorList>
            <person name="Jiang L."/>
            <person name="Lee J."/>
        </authorList>
    </citation>
    <scope>NUCLEOTIDE SEQUENCE [LARGE SCALE GENOMIC DNA]</scope>
    <source>
        <strain evidence="3">PAMB 00755</strain>
    </source>
</reference>
<evidence type="ECO:0000313" key="3">
    <source>
        <dbReference type="Proteomes" id="UP001210865"/>
    </source>
</evidence>
<keyword evidence="3" id="KW-1185">Reference proteome</keyword>
<accession>A0ABY7NJS9</accession>
<dbReference type="EMBL" id="CP115174">
    <property type="protein sequence ID" value="WBO20776.1"/>
    <property type="molecule type" value="Genomic_DNA"/>
</dbReference>